<dbReference type="OrthoDB" id="1259151at2759"/>
<dbReference type="SUPFAM" id="SSF50729">
    <property type="entry name" value="PH domain-like"/>
    <property type="match status" value="1"/>
</dbReference>
<dbReference type="PANTHER" id="PTHR31606:SF1">
    <property type="entry name" value="WW DOMAIN BINDING PROTEIN 2, ISOFORM E"/>
    <property type="match status" value="1"/>
</dbReference>
<dbReference type="InterPro" id="IPR044852">
    <property type="entry name" value="WBP2-like"/>
</dbReference>
<reference evidence="2 3" key="1">
    <citation type="journal article" date="2014" name="Genome Announc.">
        <title>Genome sequence of the basidiomycetous fungus Pseudozyma aphidis DSM70725, an efficient producer of biosurfactant mannosylerythritol lipids.</title>
        <authorList>
            <person name="Lorenz S."/>
            <person name="Guenther M."/>
            <person name="Grumaz C."/>
            <person name="Rupp S."/>
            <person name="Zibek S."/>
            <person name="Sohn K."/>
        </authorList>
    </citation>
    <scope>NUCLEOTIDE SEQUENCE [LARGE SCALE GENOMIC DNA]</scope>
    <source>
        <strain evidence="3">ATCC 32657 / CBS 517.83 / DSM 70725 / JCM 10318 / NBRC 10182 / NRRL Y-7954 / St-0401</strain>
    </source>
</reference>
<dbReference type="GO" id="GO:0003713">
    <property type="term" value="F:transcription coactivator activity"/>
    <property type="evidence" value="ECO:0007669"/>
    <property type="project" value="InterPro"/>
</dbReference>
<sequence length="239" mass="26265">MSRRSKNPTPVGHFSRTLAECILWGQGGGSLRWAAALRQKTAWIDRAAPRFLPGAPHSCALANSQLATHRRSMALNWVTLGQDGRSPLPLPDETVLCRVPKSSIQLEYASRGITYKAEGSALISSHRFVFVRDSRGAASESELKSLSVPIDHLAASKYTIPIFSAPYLQADVYSVAQGGLPERRPGEEAHPVGKLKLWFVEAGGVAFRDAIEKARHMWQQNRQQQLDQDALPAYEPPAS</sequence>
<gene>
    <name evidence="2" type="ORF">PaG_00814</name>
</gene>
<evidence type="ECO:0008006" key="4">
    <source>
        <dbReference type="Google" id="ProtNLM"/>
    </source>
</evidence>
<dbReference type="GO" id="GO:0031490">
    <property type="term" value="F:chromatin DNA binding"/>
    <property type="evidence" value="ECO:0007669"/>
    <property type="project" value="TreeGrafter"/>
</dbReference>
<accession>W3VVQ9</accession>
<name>W3VVQ9_MOEAP</name>
<dbReference type="EMBL" id="AWNI01000004">
    <property type="protein sequence ID" value="ETS64846.1"/>
    <property type="molecule type" value="Genomic_DNA"/>
</dbReference>
<dbReference type="Proteomes" id="UP000019462">
    <property type="component" value="Unassembled WGS sequence"/>
</dbReference>
<dbReference type="GO" id="GO:0005634">
    <property type="term" value="C:nucleus"/>
    <property type="evidence" value="ECO:0007669"/>
    <property type="project" value="TreeGrafter"/>
</dbReference>
<organism evidence="2 3">
    <name type="scientific">Moesziomyces aphidis</name>
    <name type="common">Pseudozyma aphidis</name>
    <dbReference type="NCBI Taxonomy" id="84754"/>
    <lineage>
        <taxon>Eukaryota</taxon>
        <taxon>Fungi</taxon>
        <taxon>Dikarya</taxon>
        <taxon>Basidiomycota</taxon>
        <taxon>Ustilaginomycotina</taxon>
        <taxon>Ustilaginomycetes</taxon>
        <taxon>Ustilaginales</taxon>
        <taxon>Ustilaginaceae</taxon>
        <taxon>Moesziomyces</taxon>
    </lineage>
</organism>
<feature type="compositionally biased region" description="Low complexity" evidence="1">
    <location>
        <begin position="219"/>
        <end position="228"/>
    </location>
</feature>
<protein>
    <recommendedName>
        <fullName evidence="4">GRAM domain-containing protein</fullName>
    </recommendedName>
</protein>
<dbReference type="PANTHER" id="PTHR31606">
    <property type="entry name" value="WW DOMAIN BINDING PROTEIN 2, ISOFORM E"/>
    <property type="match status" value="1"/>
</dbReference>
<dbReference type="HOGENOM" id="CLU_101472_0_0_1"/>
<proteinExistence type="predicted"/>
<feature type="region of interest" description="Disordered" evidence="1">
    <location>
        <begin position="218"/>
        <end position="239"/>
    </location>
</feature>
<dbReference type="AlphaFoldDB" id="W3VVQ9"/>
<comment type="caution">
    <text evidence="2">The sequence shown here is derived from an EMBL/GenBank/DDBJ whole genome shotgun (WGS) entry which is preliminary data.</text>
</comment>
<evidence type="ECO:0000313" key="2">
    <source>
        <dbReference type="EMBL" id="ETS64846.1"/>
    </source>
</evidence>
<evidence type="ECO:0000313" key="3">
    <source>
        <dbReference type="Proteomes" id="UP000019462"/>
    </source>
</evidence>
<keyword evidence="3" id="KW-1185">Reference proteome</keyword>
<evidence type="ECO:0000256" key="1">
    <source>
        <dbReference type="SAM" id="MobiDB-lite"/>
    </source>
</evidence>